<name>A0ABX1H398_9ACTN</name>
<accession>A0ABX1H398</accession>
<sequence>MAKHTFASYAIRIKRSREKSYLPLDNFDGGGSDLLKEFYGFFLHLQECAFEFPEKERSLEARETQRKNRSLQVKLAFGAYGIQSRIRDRTTGQVVFQKIEGHVDLTDLRNYIILPENSTAGLIFTERFQGNGVISALSEAFKKAFHAKFGGYTLEINTMTSEAAFGVYMESGEIKKIRLVRQAIPHDVAGALGLGDEETNLGTIEMMLRPPRTGSFHKQKIQSVISGETDVSSLLEWRDVTFRELKVEVKIADSLRTLSVSSGTTPAMLYDLESEMRKEGVTELTDTWVYGKAEELAEDLGKNMGLSADRMRREFQWPEFWDRYRLEVPVDQND</sequence>
<reference evidence="1 2" key="1">
    <citation type="submission" date="2020-04" db="EMBL/GenBank/DDBJ databases">
        <title>Phylogenetic Diversity and Antibacterial Activity against Ralstonia solanacearum of Endophytic Actinomycete Isolated from Moss.</title>
        <authorList>
            <person name="Zhuang X."/>
        </authorList>
    </citation>
    <scope>NUCLEOTIDE SEQUENCE [LARGE SCALE GENOMIC DNA]</scope>
    <source>
        <strain evidence="1 2">LD120</strain>
    </source>
</reference>
<organism evidence="1 2">
    <name type="scientific">Streptomyces physcomitrii</name>
    <dbReference type="NCBI Taxonomy" id="2724184"/>
    <lineage>
        <taxon>Bacteria</taxon>
        <taxon>Bacillati</taxon>
        <taxon>Actinomycetota</taxon>
        <taxon>Actinomycetes</taxon>
        <taxon>Kitasatosporales</taxon>
        <taxon>Streptomycetaceae</taxon>
        <taxon>Streptomyces</taxon>
    </lineage>
</organism>
<evidence type="ECO:0000313" key="2">
    <source>
        <dbReference type="Proteomes" id="UP000772196"/>
    </source>
</evidence>
<gene>
    <name evidence="1" type="ORF">HFV08_11005</name>
</gene>
<proteinExistence type="predicted"/>
<keyword evidence="2" id="KW-1185">Reference proteome</keyword>
<protein>
    <submittedName>
        <fullName evidence="1">Uncharacterized protein</fullName>
    </submittedName>
</protein>
<dbReference type="EMBL" id="JAAWWP010000005">
    <property type="protein sequence ID" value="NKI41759.1"/>
    <property type="molecule type" value="Genomic_DNA"/>
</dbReference>
<dbReference type="Proteomes" id="UP000772196">
    <property type="component" value="Unassembled WGS sequence"/>
</dbReference>
<comment type="caution">
    <text evidence="1">The sequence shown here is derived from an EMBL/GenBank/DDBJ whole genome shotgun (WGS) entry which is preliminary data.</text>
</comment>
<dbReference type="RefSeq" id="WP_168538305.1">
    <property type="nucleotide sequence ID" value="NZ_JAAWWP010000005.1"/>
</dbReference>
<evidence type="ECO:0000313" key="1">
    <source>
        <dbReference type="EMBL" id="NKI41759.1"/>
    </source>
</evidence>